<keyword evidence="3" id="KW-1185">Reference proteome</keyword>
<dbReference type="Proteomes" id="UP000198420">
    <property type="component" value="Unassembled WGS sequence"/>
</dbReference>
<gene>
    <name evidence="2" type="ORF">SAMN06265355_12452</name>
</gene>
<keyword evidence="1" id="KW-1133">Transmembrane helix</keyword>
<protein>
    <recommendedName>
        <fullName evidence="4">ABC-2 family transporter protein</fullName>
    </recommendedName>
</protein>
<feature type="transmembrane region" description="Helical" evidence="1">
    <location>
        <begin position="103"/>
        <end position="129"/>
    </location>
</feature>
<dbReference type="RefSeq" id="WP_089316583.1">
    <property type="nucleotide sequence ID" value="NZ_FZNP01000024.1"/>
</dbReference>
<evidence type="ECO:0008006" key="4">
    <source>
        <dbReference type="Google" id="ProtNLM"/>
    </source>
</evidence>
<reference evidence="3" key="1">
    <citation type="submission" date="2017-06" db="EMBL/GenBank/DDBJ databases">
        <authorList>
            <person name="Varghese N."/>
            <person name="Submissions S."/>
        </authorList>
    </citation>
    <scope>NUCLEOTIDE SEQUENCE [LARGE SCALE GENOMIC DNA]</scope>
    <source>
        <strain evidence="3">DSM 44485</strain>
    </source>
</reference>
<organism evidence="2 3">
    <name type="scientific">Actinomadura mexicana</name>
    <dbReference type="NCBI Taxonomy" id="134959"/>
    <lineage>
        <taxon>Bacteria</taxon>
        <taxon>Bacillati</taxon>
        <taxon>Actinomycetota</taxon>
        <taxon>Actinomycetes</taxon>
        <taxon>Streptosporangiales</taxon>
        <taxon>Thermomonosporaceae</taxon>
        <taxon>Actinomadura</taxon>
    </lineage>
</organism>
<evidence type="ECO:0000313" key="3">
    <source>
        <dbReference type="Proteomes" id="UP000198420"/>
    </source>
</evidence>
<evidence type="ECO:0000313" key="2">
    <source>
        <dbReference type="EMBL" id="SNS67772.1"/>
    </source>
</evidence>
<feature type="transmembrane region" description="Helical" evidence="1">
    <location>
        <begin position="63"/>
        <end position="82"/>
    </location>
</feature>
<evidence type="ECO:0000256" key="1">
    <source>
        <dbReference type="SAM" id="Phobius"/>
    </source>
</evidence>
<feature type="transmembrane region" description="Helical" evidence="1">
    <location>
        <begin position="149"/>
        <end position="173"/>
    </location>
</feature>
<feature type="transmembrane region" description="Helical" evidence="1">
    <location>
        <begin position="20"/>
        <end position="43"/>
    </location>
</feature>
<dbReference type="OrthoDB" id="5188656at2"/>
<sequence>MIVHAVAAEWRKLCSIRSTYWVLAVTAAFTGCTVLLAVQMAHVWDGLSADRRAEFLLRPLQELGTWVASLCLAVLGALSVTSEYRTGMIRTTLTVLPRRSPLLPAKAVVVGTVALVTGEAATVGSFLGTRLVIGDRPFPDQHASIVHDLPGFLVEGTAVPLFALLGLSLGVLLRSTAGTLVSVAFLWHVLPLLVFHLPRPWNERVGSVMPGGLPAQMAGLGADNSVYGDLLSPGAATALLLAYALVPLGLAALVLARRDA</sequence>
<name>A0A239GG89_9ACTN</name>
<keyword evidence="1" id="KW-0472">Membrane</keyword>
<dbReference type="EMBL" id="FZNP01000024">
    <property type="protein sequence ID" value="SNS67772.1"/>
    <property type="molecule type" value="Genomic_DNA"/>
</dbReference>
<dbReference type="AlphaFoldDB" id="A0A239GG89"/>
<accession>A0A239GG89</accession>
<feature type="transmembrane region" description="Helical" evidence="1">
    <location>
        <begin position="235"/>
        <end position="256"/>
    </location>
</feature>
<feature type="transmembrane region" description="Helical" evidence="1">
    <location>
        <begin position="180"/>
        <end position="197"/>
    </location>
</feature>
<keyword evidence="1" id="KW-0812">Transmembrane</keyword>
<proteinExistence type="predicted"/>